<feature type="binding site" evidence="15">
    <location>
        <position position="111"/>
    </location>
    <ligand>
        <name>DNA</name>
        <dbReference type="ChEBI" id="CHEBI:16991"/>
    </ligand>
</feature>
<dbReference type="Pfam" id="PF06831">
    <property type="entry name" value="H2TH"/>
    <property type="match status" value="1"/>
</dbReference>
<dbReference type="InterPro" id="IPR000214">
    <property type="entry name" value="Znf_DNA_glyclase/AP_lyase"/>
</dbReference>
<dbReference type="GO" id="GO:0003684">
    <property type="term" value="F:damaged DNA binding"/>
    <property type="evidence" value="ECO:0007669"/>
    <property type="project" value="InterPro"/>
</dbReference>
<keyword evidence="9 15" id="KW-0238">DNA-binding</keyword>
<name>A0A809QW25_9PROT</name>
<dbReference type="EC" id="3.2.2.23" evidence="15"/>
<feature type="domain" description="FPG-type" evidence="16">
    <location>
        <begin position="256"/>
        <end position="290"/>
    </location>
</feature>
<feature type="binding site" evidence="15">
    <location>
        <position position="129"/>
    </location>
    <ligand>
        <name>DNA</name>
        <dbReference type="ChEBI" id="CHEBI:16991"/>
    </ligand>
</feature>
<dbReference type="Pfam" id="PF06827">
    <property type="entry name" value="zf-FPG_IleRS"/>
    <property type="match status" value="1"/>
</dbReference>
<comment type="similarity">
    <text evidence="2 15">Belongs to the FPG family.</text>
</comment>
<dbReference type="CDD" id="cd08966">
    <property type="entry name" value="EcFpg-like_N"/>
    <property type="match status" value="1"/>
</dbReference>
<keyword evidence="4 15" id="KW-0479">Metal-binding</keyword>
<dbReference type="SMART" id="SM01232">
    <property type="entry name" value="H2TH"/>
    <property type="match status" value="1"/>
</dbReference>
<protein>
    <recommendedName>
        <fullName evidence="15">Formamidopyrimidine-DNA glycosylase</fullName>
        <shortName evidence="15">Fapy-DNA glycosylase</shortName>
        <ecNumber evidence="15">3.2.2.23</ecNumber>
    </recommendedName>
    <alternativeName>
        <fullName evidence="15">DNA-(apurinic or apyrimidinic site) lyase MutM</fullName>
        <shortName evidence="15">AP lyase MutM</shortName>
        <ecNumber evidence="15">4.2.99.18</ecNumber>
    </alternativeName>
</protein>
<evidence type="ECO:0000313" key="18">
    <source>
        <dbReference type="EMBL" id="BBO19609.1"/>
    </source>
</evidence>
<dbReference type="SUPFAM" id="SSF57716">
    <property type="entry name" value="Glucocorticoid receptor-like (DNA-binding domain)"/>
    <property type="match status" value="1"/>
</dbReference>
<keyword evidence="12 15" id="KW-0511">Multifunctional enzyme</keyword>
<dbReference type="SMART" id="SM00898">
    <property type="entry name" value="Fapy_DNA_glyco"/>
    <property type="match status" value="1"/>
</dbReference>
<dbReference type="GO" id="GO:0006284">
    <property type="term" value="P:base-excision repair"/>
    <property type="evidence" value="ECO:0007669"/>
    <property type="project" value="InterPro"/>
</dbReference>
<reference evidence="18" key="1">
    <citation type="journal article" name="DNA Res.">
        <title>The physiological potential of anammox bacteria as revealed by their core genome structure.</title>
        <authorList>
            <person name="Okubo T."/>
            <person name="Toyoda A."/>
            <person name="Fukuhara K."/>
            <person name="Uchiyama I."/>
            <person name="Harigaya Y."/>
            <person name="Kuroiwa M."/>
            <person name="Suzuki T."/>
            <person name="Murakami Y."/>
            <person name="Suwa Y."/>
            <person name="Takami H."/>
        </authorList>
    </citation>
    <scope>NUCLEOTIDE SEQUENCE</scope>
    <source>
        <strain evidence="18">317325-3</strain>
    </source>
</reference>
<evidence type="ECO:0000256" key="11">
    <source>
        <dbReference type="ARBA" id="ARBA00023239"/>
    </source>
</evidence>
<dbReference type="PROSITE" id="PS01242">
    <property type="entry name" value="ZF_FPG_1"/>
    <property type="match status" value="1"/>
</dbReference>
<dbReference type="GO" id="GO:0034039">
    <property type="term" value="F:8-oxo-7,8-dihydroguanine DNA N-glycosylase activity"/>
    <property type="evidence" value="ECO:0007669"/>
    <property type="project" value="TreeGrafter"/>
</dbReference>
<dbReference type="Gene3D" id="1.10.8.50">
    <property type="match status" value="1"/>
</dbReference>
<evidence type="ECO:0000313" key="19">
    <source>
        <dbReference type="Proteomes" id="UP000662914"/>
    </source>
</evidence>
<keyword evidence="8 15" id="KW-0862">Zinc</keyword>
<dbReference type="PANTHER" id="PTHR22993">
    <property type="entry name" value="FORMAMIDOPYRIMIDINE-DNA GLYCOSYLASE"/>
    <property type="match status" value="1"/>
</dbReference>
<dbReference type="PROSITE" id="PS51068">
    <property type="entry name" value="FPG_CAT"/>
    <property type="match status" value="1"/>
</dbReference>
<evidence type="ECO:0000256" key="9">
    <source>
        <dbReference type="ARBA" id="ARBA00023125"/>
    </source>
</evidence>
<dbReference type="Gene3D" id="3.20.190.10">
    <property type="entry name" value="MutM-like, N-terminal"/>
    <property type="match status" value="1"/>
</dbReference>
<feature type="active site" description="Schiff-base intermediate with DNA" evidence="15">
    <location>
        <position position="22"/>
    </location>
</feature>
<evidence type="ECO:0000256" key="10">
    <source>
        <dbReference type="ARBA" id="ARBA00023204"/>
    </source>
</evidence>
<dbReference type="Proteomes" id="UP000662914">
    <property type="component" value="Chromosome"/>
</dbReference>
<evidence type="ECO:0000256" key="13">
    <source>
        <dbReference type="ARBA" id="ARBA00023295"/>
    </source>
</evidence>
<keyword evidence="11 15" id="KW-0456">Lyase</keyword>
<dbReference type="EMBL" id="AP021857">
    <property type="protein sequence ID" value="BBO19609.1"/>
    <property type="molecule type" value="Genomic_DNA"/>
</dbReference>
<dbReference type="GO" id="GO:0008270">
    <property type="term" value="F:zinc ion binding"/>
    <property type="evidence" value="ECO:0007669"/>
    <property type="project" value="UniProtKB-UniRule"/>
</dbReference>
<sequence>MLGGFPNPGKRTATNLQEAAMPELPEVEITRRGLLPDLAGRRIDAVVARHASLRYPLPRALGRLLAGRSLRGIDRRGKYLLFRFDHGTLIVHLGMSGSLRLVPAAEPAGRHDHLDIVFGRRALRLRDPRRFGAVLWVEDDASAHPLIAPLGIEPLSCAFDGAWLHAATRGRATPVKLFLMDSHAIVGIGNIYASESLFRAGIHPRTPAGRLSRARCQRLAEAVKATLEAALAAGGSSLRDFIHSDGGSGWFQQQHFVYGREGEACRVCGARLRQLRLGQRSTFYCPRCQR</sequence>
<feature type="active site" description="Proton donor; for delta-elimination activity" evidence="15">
    <location>
        <position position="280"/>
    </location>
</feature>
<evidence type="ECO:0000256" key="15">
    <source>
        <dbReference type="HAMAP-Rule" id="MF_00103"/>
    </source>
</evidence>
<evidence type="ECO:0000256" key="1">
    <source>
        <dbReference type="ARBA" id="ARBA00001668"/>
    </source>
</evidence>
<dbReference type="InterPro" id="IPR015887">
    <property type="entry name" value="DNA_glyclase_Znf_dom_DNA_BS"/>
</dbReference>
<evidence type="ECO:0000256" key="12">
    <source>
        <dbReference type="ARBA" id="ARBA00023268"/>
    </source>
</evidence>
<dbReference type="Pfam" id="PF01149">
    <property type="entry name" value="Fapy_DNA_glyco"/>
    <property type="match status" value="1"/>
</dbReference>
<evidence type="ECO:0000256" key="7">
    <source>
        <dbReference type="ARBA" id="ARBA00022801"/>
    </source>
</evidence>
<dbReference type="InterPro" id="IPR010979">
    <property type="entry name" value="Ribosomal_uS13-like_H2TH"/>
</dbReference>
<dbReference type="GO" id="GO:0140078">
    <property type="term" value="F:class I DNA-(apurinic or apyrimidinic site) endonuclease activity"/>
    <property type="evidence" value="ECO:0007669"/>
    <property type="project" value="UniProtKB-EC"/>
</dbReference>
<comment type="catalytic activity">
    <reaction evidence="1 15">
        <text>Hydrolysis of DNA containing ring-opened 7-methylguanine residues, releasing 2,6-diamino-4-hydroxy-5-(N-methyl)formamidopyrimidine.</text>
        <dbReference type="EC" id="3.2.2.23"/>
    </reaction>
</comment>
<evidence type="ECO:0000256" key="8">
    <source>
        <dbReference type="ARBA" id="ARBA00022833"/>
    </source>
</evidence>
<comment type="cofactor">
    <cofactor evidence="15">
        <name>Zn(2+)</name>
        <dbReference type="ChEBI" id="CHEBI:29105"/>
    </cofactor>
    <text evidence="15">Binds 1 zinc ion per subunit.</text>
</comment>
<dbReference type="InterPro" id="IPR010663">
    <property type="entry name" value="Znf_FPG/IleRS"/>
</dbReference>
<keyword evidence="10 15" id="KW-0234">DNA repair</keyword>
<dbReference type="InterPro" id="IPR020629">
    <property type="entry name" value="FPG_Glyclase"/>
</dbReference>
<evidence type="ECO:0000256" key="2">
    <source>
        <dbReference type="ARBA" id="ARBA00009409"/>
    </source>
</evidence>
<dbReference type="NCBIfam" id="NF002211">
    <property type="entry name" value="PRK01103.1"/>
    <property type="match status" value="1"/>
</dbReference>
<dbReference type="NCBIfam" id="TIGR00577">
    <property type="entry name" value="fpg"/>
    <property type="match status" value="1"/>
</dbReference>
<evidence type="ECO:0000259" key="16">
    <source>
        <dbReference type="PROSITE" id="PS51066"/>
    </source>
</evidence>
<dbReference type="InterPro" id="IPR012319">
    <property type="entry name" value="FPG_cat"/>
</dbReference>
<keyword evidence="5 15" id="KW-0227">DNA damage</keyword>
<feature type="active site" description="Proton donor" evidence="15">
    <location>
        <position position="23"/>
    </location>
</feature>
<keyword evidence="7 15" id="KW-0378">Hydrolase</keyword>
<dbReference type="PANTHER" id="PTHR22993:SF9">
    <property type="entry name" value="FORMAMIDOPYRIMIDINE-DNA GLYCOSYLASE"/>
    <property type="match status" value="1"/>
</dbReference>
<dbReference type="InterPro" id="IPR035937">
    <property type="entry name" value="FPG_N"/>
</dbReference>
<evidence type="ECO:0000256" key="6">
    <source>
        <dbReference type="ARBA" id="ARBA00022771"/>
    </source>
</evidence>
<dbReference type="EC" id="4.2.99.18" evidence="15"/>
<gene>
    <name evidence="15" type="primary">mutM</name>
    <name evidence="15" type="synonym">fpg</name>
    <name evidence="18" type="ORF">DSYM_03080</name>
</gene>
<dbReference type="PROSITE" id="PS51066">
    <property type="entry name" value="ZF_FPG_2"/>
    <property type="match status" value="1"/>
</dbReference>
<dbReference type="InterPro" id="IPR015886">
    <property type="entry name" value="H2TH_FPG"/>
</dbReference>
<comment type="function">
    <text evidence="15">Involved in base excision repair of DNA damaged by oxidation or by mutagenic agents. Acts as DNA glycosylase that recognizes and removes damaged bases. Has a preference for oxidized purines, such as 7,8-dihydro-8-oxoguanine (8-oxoG). Has AP (apurinic/apyrimidinic) lyase activity and introduces nicks in the DNA strand. Cleaves the DNA backbone by beta-delta elimination to generate a single-strand break at the site of the removed base with both 3'- and 5'-phosphates.</text>
</comment>
<evidence type="ECO:0000256" key="14">
    <source>
        <dbReference type="ARBA" id="ARBA00044632"/>
    </source>
</evidence>
<keyword evidence="6 15" id="KW-0863">Zinc-finger</keyword>
<comment type="subunit">
    <text evidence="3 15">Monomer.</text>
</comment>
<evidence type="ECO:0000256" key="5">
    <source>
        <dbReference type="ARBA" id="ARBA00022763"/>
    </source>
</evidence>
<evidence type="ECO:0000256" key="4">
    <source>
        <dbReference type="ARBA" id="ARBA00022723"/>
    </source>
</evidence>
<comment type="catalytic activity">
    <reaction evidence="14 15">
        <text>2'-deoxyribonucleotide-(2'-deoxyribose 5'-phosphate)-2'-deoxyribonucleotide-DNA = a 3'-end 2'-deoxyribonucleotide-(2,3-dehydro-2,3-deoxyribose 5'-phosphate)-DNA + a 5'-end 5'-phospho-2'-deoxyribonucleoside-DNA + H(+)</text>
        <dbReference type="Rhea" id="RHEA:66592"/>
        <dbReference type="Rhea" id="RHEA-COMP:13180"/>
        <dbReference type="Rhea" id="RHEA-COMP:16897"/>
        <dbReference type="Rhea" id="RHEA-COMP:17067"/>
        <dbReference type="ChEBI" id="CHEBI:15378"/>
        <dbReference type="ChEBI" id="CHEBI:136412"/>
        <dbReference type="ChEBI" id="CHEBI:157695"/>
        <dbReference type="ChEBI" id="CHEBI:167181"/>
        <dbReference type="EC" id="4.2.99.18"/>
    </reaction>
</comment>
<proteinExistence type="inferred from homology"/>
<dbReference type="SUPFAM" id="SSF81624">
    <property type="entry name" value="N-terminal domain of MutM-like DNA repair proteins"/>
    <property type="match status" value="1"/>
</dbReference>
<organism evidence="18 19">
    <name type="scientific">Candidatus Desulfobacillus denitrificans</name>
    <dbReference type="NCBI Taxonomy" id="2608985"/>
    <lineage>
        <taxon>Bacteria</taxon>
        <taxon>Pseudomonadati</taxon>
        <taxon>Pseudomonadota</taxon>
        <taxon>Betaproteobacteria</taxon>
        <taxon>Candidatus Desulfobacillus</taxon>
    </lineage>
</organism>
<feature type="binding site" evidence="15">
    <location>
        <position position="171"/>
    </location>
    <ligand>
        <name>DNA</name>
        <dbReference type="ChEBI" id="CHEBI:16991"/>
    </ligand>
</feature>
<evidence type="ECO:0000259" key="17">
    <source>
        <dbReference type="PROSITE" id="PS51068"/>
    </source>
</evidence>
<feature type="active site" description="Proton donor; for beta-elimination activity" evidence="15">
    <location>
        <position position="78"/>
    </location>
</feature>
<accession>A0A809QW25</accession>
<keyword evidence="13 15" id="KW-0326">Glycosidase</keyword>
<dbReference type="HAMAP" id="MF_00103">
    <property type="entry name" value="Fapy_DNA_glycosyl"/>
    <property type="match status" value="1"/>
</dbReference>
<dbReference type="AlphaFoldDB" id="A0A809QW25"/>
<evidence type="ECO:0000256" key="3">
    <source>
        <dbReference type="ARBA" id="ARBA00011245"/>
    </source>
</evidence>
<dbReference type="KEGG" id="ddz:DSYM_03080"/>
<feature type="domain" description="Formamidopyrimidine-DNA glycosylase catalytic" evidence="17">
    <location>
        <begin position="22"/>
        <end position="132"/>
    </location>
</feature>
<dbReference type="SUPFAM" id="SSF46946">
    <property type="entry name" value="S13-like H2TH domain"/>
    <property type="match status" value="1"/>
</dbReference>
<dbReference type="FunFam" id="1.10.8.50:FF:000003">
    <property type="entry name" value="Formamidopyrimidine-DNA glycosylase"/>
    <property type="match status" value="1"/>
</dbReference>